<dbReference type="PROSITE" id="PS50850">
    <property type="entry name" value="MFS"/>
    <property type="match status" value="1"/>
</dbReference>
<evidence type="ECO:0000256" key="6">
    <source>
        <dbReference type="ARBA" id="ARBA00023136"/>
    </source>
</evidence>
<evidence type="ECO:0000313" key="10">
    <source>
        <dbReference type="Proteomes" id="UP000191112"/>
    </source>
</evidence>
<dbReference type="GO" id="GO:0022857">
    <property type="term" value="F:transmembrane transporter activity"/>
    <property type="evidence" value="ECO:0007669"/>
    <property type="project" value="InterPro"/>
</dbReference>
<accession>A0A1T5G7P8</accession>
<feature type="transmembrane region" description="Helical" evidence="7">
    <location>
        <begin position="261"/>
        <end position="282"/>
    </location>
</feature>
<feature type="transmembrane region" description="Helical" evidence="7">
    <location>
        <begin position="222"/>
        <end position="240"/>
    </location>
</feature>
<dbReference type="PANTHER" id="PTHR42718:SF46">
    <property type="entry name" value="BLR6921 PROTEIN"/>
    <property type="match status" value="1"/>
</dbReference>
<dbReference type="Gene3D" id="1.20.1720.10">
    <property type="entry name" value="Multidrug resistance protein D"/>
    <property type="match status" value="1"/>
</dbReference>
<feature type="transmembrane region" description="Helical" evidence="7">
    <location>
        <begin position="132"/>
        <end position="154"/>
    </location>
</feature>
<feature type="transmembrane region" description="Helical" evidence="7">
    <location>
        <begin position="288"/>
        <end position="311"/>
    </location>
</feature>
<evidence type="ECO:0000313" key="9">
    <source>
        <dbReference type="EMBL" id="SKC04351.1"/>
    </source>
</evidence>
<feature type="transmembrane region" description="Helical" evidence="7">
    <location>
        <begin position="198"/>
        <end position="216"/>
    </location>
</feature>
<dbReference type="OrthoDB" id="9807274at2"/>
<keyword evidence="4 7" id="KW-0812">Transmembrane</keyword>
<dbReference type="GO" id="GO:0005886">
    <property type="term" value="C:plasma membrane"/>
    <property type="evidence" value="ECO:0007669"/>
    <property type="project" value="UniProtKB-SubCell"/>
</dbReference>
<keyword evidence="5 7" id="KW-1133">Transmembrane helix</keyword>
<evidence type="ECO:0000256" key="1">
    <source>
        <dbReference type="ARBA" id="ARBA00004651"/>
    </source>
</evidence>
<keyword evidence="10" id="KW-1185">Reference proteome</keyword>
<comment type="subcellular location">
    <subcellularLocation>
        <location evidence="1">Cell membrane</location>
        <topology evidence="1">Multi-pass membrane protein</topology>
    </subcellularLocation>
</comment>
<evidence type="ECO:0000256" key="7">
    <source>
        <dbReference type="SAM" id="Phobius"/>
    </source>
</evidence>
<keyword evidence="3" id="KW-1003">Cell membrane</keyword>
<organism evidence="9 10">
    <name type="scientific">Soonwooa buanensis</name>
    <dbReference type="NCBI Taxonomy" id="619805"/>
    <lineage>
        <taxon>Bacteria</taxon>
        <taxon>Pseudomonadati</taxon>
        <taxon>Bacteroidota</taxon>
        <taxon>Flavobacteriia</taxon>
        <taxon>Flavobacteriales</taxon>
        <taxon>Weeksellaceae</taxon>
        <taxon>Chryseobacterium group</taxon>
        <taxon>Soonwooa</taxon>
    </lineage>
</organism>
<evidence type="ECO:0000259" key="8">
    <source>
        <dbReference type="PROSITE" id="PS50850"/>
    </source>
</evidence>
<dbReference type="EMBL" id="FUYZ01000010">
    <property type="protein sequence ID" value="SKC04351.1"/>
    <property type="molecule type" value="Genomic_DNA"/>
</dbReference>
<evidence type="ECO:0000256" key="4">
    <source>
        <dbReference type="ARBA" id="ARBA00022692"/>
    </source>
</evidence>
<feature type="transmembrane region" description="Helical" evidence="7">
    <location>
        <begin position="42"/>
        <end position="62"/>
    </location>
</feature>
<dbReference type="CDD" id="cd17503">
    <property type="entry name" value="MFS_LmrB_MDR_like"/>
    <property type="match status" value="1"/>
</dbReference>
<dbReference type="STRING" id="619805.SAMN05660477_02617"/>
<name>A0A1T5G7P8_9FLAO</name>
<feature type="transmembrane region" description="Helical" evidence="7">
    <location>
        <begin position="323"/>
        <end position="346"/>
    </location>
</feature>
<dbReference type="SUPFAM" id="SSF103473">
    <property type="entry name" value="MFS general substrate transporter"/>
    <property type="match status" value="1"/>
</dbReference>
<feature type="domain" description="Major facilitator superfamily (MFS) profile" evidence="8">
    <location>
        <begin position="8"/>
        <end position="452"/>
    </location>
</feature>
<keyword evidence="6 7" id="KW-0472">Membrane</keyword>
<protein>
    <submittedName>
        <fullName evidence="9">Drug resistance transporter, EmrB/QacA subfamily</fullName>
    </submittedName>
</protein>
<feature type="transmembrane region" description="Helical" evidence="7">
    <location>
        <begin position="99"/>
        <end position="120"/>
    </location>
</feature>
<keyword evidence="2" id="KW-0813">Transport</keyword>
<feature type="transmembrane region" description="Helical" evidence="7">
    <location>
        <begin position="160"/>
        <end position="177"/>
    </location>
</feature>
<dbReference type="Pfam" id="PF07690">
    <property type="entry name" value="MFS_1"/>
    <property type="match status" value="1"/>
</dbReference>
<dbReference type="InterPro" id="IPR020846">
    <property type="entry name" value="MFS_dom"/>
</dbReference>
<evidence type="ECO:0000256" key="5">
    <source>
        <dbReference type="ARBA" id="ARBA00022989"/>
    </source>
</evidence>
<dbReference type="Gene3D" id="1.20.1250.20">
    <property type="entry name" value="MFS general substrate transporter like domains"/>
    <property type="match status" value="1"/>
</dbReference>
<dbReference type="Proteomes" id="UP000191112">
    <property type="component" value="Unassembled WGS sequence"/>
</dbReference>
<evidence type="ECO:0000256" key="3">
    <source>
        <dbReference type="ARBA" id="ARBA00022475"/>
    </source>
</evidence>
<dbReference type="AlphaFoldDB" id="A0A1T5G7P8"/>
<dbReference type="InterPro" id="IPR011701">
    <property type="entry name" value="MFS"/>
</dbReference>
<evidence type="ECO:0000256" key="2">
    <source>
        <dbReference type="ARBA" id="ARBA00022448"/>
    </source>
</evidence>
<reference evidence="9 10" key="1">
    <citation type="submission" date="2017-02" db="EMBL/GenBank/DDBJ databases">
        <authorList>
            <person name="Peterson S.W."/>
        </authorList>
    </citation>
    <scope>NUCLEOTIDE SEQUENCE [LARGE SCALE GENOMIC DNA]</scope>
    <source>
        <strain evidence="9 10">DSM 22323</strain>
    </source>
</reference>
<dbReference type="PANTHER" id="PTHR42718">
    <property type="entry name" value="MAJOR FACILITATOR SUPERFAMILY MULTIDRUG TRANSPORTER MFSC"/>
    <property type="match status" value="1"/>
</dbReference>
<dbReference type="InterPro" id="IPR036259">
    <property type="entry name" value="MFS_trans_sf"/>
</dbReference>
<gene>
    <name evidence="9" type="ORF">SAMN05660477_02617</name>
</gene>
<feature type="transmembrane region" description="Helical" evidence="7">
    <location>
        <begin position="429"/>
        <end position="448"/>
    </location>
</feature>
<dbReference type="RefSeq" id="WP_079667806.1">
    <property type="nucleotide sequence ID" value="NZ_FUYZ01000010.1"/>
</dbReference>
<feature type="transmembrane region" description="Helical" evidence="7">
    <location>
        <begin position="74"/>
        <end position="93"/>
    </location>
</feature>
<sequence length="475" mass="52669">MEAKALRVSLIVGATFLMENLDSTVITTALPQMAKSFGADPLHMSIGVSVYIIMLAVFIPISGWISEKFGVKKVFGTAILGFLVASALCGISQNLTEFTLARALQGFFGAMMVPVGRLSVLKNTEKNDLVSAIAFITWPGLIGPILGPFVGGYITTYFSWHWIFFINIPLGLLAFFLSMKYIPDTNEKTDRKLDVKGFALSTIGMIGFMLGLESFTNDMLPVYYSVPLMIFSILVFYIFYLHTKKVDNPLLDFSELKTKTYAITIYSGSITRMVIGMAPFLMPLMFQVGFGLTAFESGSLLMASMVGSLVMKPATVWITRKFSFRRVLVANTILLSLTSFAMLLLFPDTPHWMTITVLFISGCVRSMQFSSLNTLAYADIPKERMNNANTLYSTAQQMTLGMGITLGAFSLKTASLFHGTEGHYNVKDFHLAFAIIGVLGLVTLYEYLKLSDRDGINVRNMKSRKRAKNDLHKTH</sequence>
<feature type="transmembrane region" description="Helical" evidence="7">
    <location>
        <begin position="352"/>
        <end position="378"/>
    </location>
</feature>
<proteinExistence type="predicted"/>